<dbReference type="InterPro" id="IPR033412">
    <property type="entry name" value="PFOR_II"/>
</dbReference>
<accession>A0A1F4Q383</accession>
<sequence length="383" mass="41140">MIFPFPGKPKEVKFILGNEACVEAAIAAGCRFFAGYPITPSTEIAEGMAKALPRIGGTFIQMEDEIASLGAVIGASICGLKALTATSGPGFSLKQEHIGYAALTEIPCVIVNVMRGGPSTGLPTLPAQGDVMQARWGTHGDHPAIVLSPSSVKEYYELTIKAFNLSEKFRTPVILLPDEVIAHTREKLEIPENIKIVDRKKPPANVDKKNYRPYAVSRDDEVPVIPNFGEGFRFNITGLIHDDSGFPSNAPEITQSTLMRLHKKIAAGYGEIKGIEVDLPRGAEVAVLSYGASFRSAAQAAKDAQVGLVKLTTLFPFPDKEVKELAQKVKTIIVVEMNLGQLIGEVERAAGGLAKIAGVNIANGLLITPDVIREKIRACQKKT</sequence>
<dbReference type="FunFam" id="3.40.50.970:FF:000022">
    <property type="entry name" value="2-oxoglutarate ferredoxin oxidoreductase alpha subunit"/>
    <property type="match status" value="1"/>
</dbReference>
<dbReference type="InterPro" id="IPR052368">
    <property type="entry name" value="2-oxoacid_oxidoreductase"/>
</dbReference>
<dbReference type="SUPFAM" id="SSF52518">
    <property type="entry name" value="Thiamin diphosphate-binding fold (THDP-binding)"/>
    <property type="match status" value="1"/>
</dbReference>
<evidence type="ECO:0000259" key="2">
    <source>
        <dbReference type="Pfam" id="PF01855"/>
    </source>
</evidence>
<reference evidence="4 5" key="1">
    <citation type="journal article" date="2016" name="Nat. Commun.">
        <title>Thousands of microbial genomes shed light on interconnected biogeochemical processes in an aquifer system.</title>
        <authorList>
            <person name="Anantharaman K."/>
            <person name="Brown C.T."/>
            <person name="Hug L.A."/>
            <person name="Sharon I."/>
            <person name="Castelle C.J."/>
            <person name="Probst A.J."/>
            <person name="Thomas B.C."/>
            <person name="Singh A."/>
            <person name="Wilkins M.J."/>
            <person name="Karaoz U."/>
            <person name="Brodie E.L."/>
            <person name="Williams K.H."/>
            <person name="Hubbard S.S."/>
            <person name="Banfield J.F."/>
        </authorList>
    </citation>
    <scope>NUCLEOTIDE SEQUENCE [LARGE SCALE GENOMIC DNA]</scope>
</reference>
<dbReference type="InterPro" id="IPR002880">
    <property type="entry name" value="Pyrv_Fd/Flavodoxin_OxRdtase_N"/>
</dbReference>
<dbReference type="PANTHER" id="PTHR43088:SF1">
    <property type="entry name" value="SUBUNIT OF PYRUVATE:FLAVODOXIN OXIDOREDUCTASE"/>
    <property type="match status" value="1"/>
</dbReference>
<evidence type="ECO:0000313" key="5">
    <source>
        <dbReference type="Proteomes" id="UP000178724"/>
    </source>
</evidence>
<dbReference type="Gene3D" id="3.40.50.920">
    <property type="match status" value="1"/>
</dbReference>
<dbReference type="NCBIfam" id="NF006412">
    <property type="entry name" value="PRK08659.1"/>
    <property type="match status" value="1"/>
</dbReference>
<dbReference type="PANTHER" id="PTHR43088">
    <property type="entry name" value="SUBUNIT OF PYRUVATE:FLAVODOXIN OXIDOREDUCTASE-RELATED"/>
    <property type="match status" value="1"/>
</dbReference>
<evidence type="ECO:0000256" key="1">
    <source>
        <dbReference type="ARBA" id="ARBA00023002"/>
    </source>
</evidence>
<keyword evidence="1" id="KW-0560">Oxidoreductase</keyword>
<dbReference type="InterPro" id="IPR009014">
    <property type="entry name" value="Transketo_C/PFOR_II"/>
</dbReference>
<evidence type="ECO:0000259" key="3">
    <source>
        <dbReference type="Pfam" id="PF17147"/>
    </source>
</evidence>
<protein>
    <submittedName>
        <fullName evidence="4">2-oxoglutarate synthase subunit alpha</fullName>
    </submittedName>
</protein>
<feature type="domain" description="Pyruvate flavodoxin/ferredoxin oxidoreductase pyrimidine binding" evidence="2">
    <location>
        <begin position="23"/>
        <end position="246"/>
    </location>
</feature>
<name>A0A1F4Q383_UNCSA</name>
<feature type="domain" description="Pyruvate:ferredoxin oxidoreductase core" evidence="3">
    <location>
        <begin position="283"/>
        <end position="365"/>
    </location>
</feature>
<dbReference type="EMBL" id="METM01000008">
    <property type="protein sequence ID" value="OGB90483.1"/>
    <property type="molecule type" value="Genomic_DNA"/>
</dbReference>
<dbReference type="Proteomes" id="UP000178724">
    <property type="component" value="Unassembled WGS sequence"/>
</dbReference>
<dbReference type="Pfam" id="PF01855">
    <property type="entry name" value="POR_N"/>
    <property type="match status" value="1"/>
</dbReference>
<dbReference type="AlphaFoldDB" id="A0A1F4Q383"/>
<evidence type="ECO:0000313" key="4">
    <source>
        <dbReference type="EMBL" id="OGB90483.1"/>
    </source>
</evidence>
<gene>
    <name evidence="4" type="ORF">A2625_00855</name>
</gene>
<dbReference type="Pfam" id="PF17147">
    <property type="entry name" value="PFOR_II"/>
    <property type="match status" value="1"/>
</dbReference>
<proteinExistence type="predicted"/>
<comment type="caution">
    <text evidence="4">The sequence shown here is derived from an EMBL/GenBank/DDBJ whole genome shotgun (WGS) entry which is preliminary data.</text>
</comment>
<dbReference type="InterPro" id="IPR029061">
    <property type="entry name" value="THDP-binding"/>
</dbReference>
<dbReference type="GO" id="GO:0016491">
    <property type="term" value="F:oxidoreductase activity"/>
    <property type="evidence" value="ECO:0007669"/>
    <property type="project" value="UniProtKB-KW"/>
</dbReference>
<organism evidence="4 5">
    <name type="scientific">candidate division WOR-1 bacterium RIFCSPHIGHO2_01_FULL_53_15</name>
    <dbReference type="NCBI Taxonomy" id="1802564"/>
    <lineage>
        <taxon>Bacteria</taxon>
        <taxon>Bacillati</taxon>
        <taxon>Saganbacteria</taxon>
    </lineage>
</organism>
<dbReference type="Gene3D" id="3.40.50.970">
    <property type="match status" value="1"/>
</dbReference>
<dbReference type="CDD" id="cd07034">
    <property type="entry name" value="TPP_PYR_PFOR_IOR-alpha_like"/>
    <property type="match status" value="1"/>
</dbReference>
<dbReference type="SUPFAM" id="SSF52922">
    <property type="entry name" value="TK C-terminal domain-like"/>
    <property type="match status" value="1"/>
</dbReference>